<dbReference type="Proteomes" id="UP001589587">
    <property type="component" value="Unassembled WGS sequence"/>
</dbReference>
<dbReference type="Gene3D" id="1.10.150.130">
    <property type="match status" value="1"/>
</dbReference>
<keyword evidence="2" id="KW-0175">Coiled coil</keyword>
<keyword evidence="4" id="KW-1185">Reference proteome</keyword>
<evidence type="ECO:0000256" key="1">
    <source>
        <dbReference type="ARBA" id="ARBA00023125"/>
    </source>
</evidence>
<comment type="caution">
    <text evidence="3">The sequence shown here is derived from an EMBL/GenBank/DDBJ whole genome shotgun (WGS) entry which is preliminary data.</text>
</comment>
<protein>
    <recommendedName>
        <fullName evidence="5">Recombinase</fullName>
    </recommendedName>
</protein>
<evidence type="ECO:0000256" key="2">
    <source>
        <dbReference type="SAM" id="Coils"/>
    </source>
</evidence>
<evidence type="ECO:0008006" key="5">
    <source>
        <dbReference type="Google" id="ProtNLM"/>
    </source>
</evidence>
<name>A0ABV5XMY9_9NOCA</name>
<feature type="coiled-coil region" evidence="2">
    <location>
        <begin position="308"/>
        <end position="342"/>
    </location>
</feature>
<dbReference type="EMBL" id="JBHMAS010000080">
    <property type="protein sequence ID" value="MFB9783851.1"/>
    <property type="molecule type" value="Genomic_DNA"/>
</dbReference>
<organism evidence="3 4">
    <name type="scientific">Rhodococcus baikonurensis</name>
    <dbReference type="NCBI Taxonomy" id="172041"/>
    <lineage>
        <taxon>Bacteria</taxon>
        <taxon>Bacillati</taxon>
        <taxon>Actinomycetota</taxon>
        <taxon>Actinomycetes</taxon>
        <taxon>Mycobacteriales</taxon>
        <taxon>Nocardiaceae</taxon>
        <taxon>Rhodococcus</taxon>
        <taxon>Rhodococcus erythropolis group</taxon>
    </lineage>
</organism>
<dbReference type="InterPro" id="IPR010998">
    <property type="entry name" value="Integrase_recombinase_N"/>
</dbReference>
<dbReference type="SUPFAM" id="SSF47823">
    <property type="entry name" value="lambda integrase-like, N-terminal domain"/>
    <property type="match status" value="1"/>
</dbReference>
<evidence type="ECO:0000313" key="3">
    <source>
        <dbReference type="EMBL" id="MFB9783851.1"/>
    </source>
</evidence>
<sequence>MHDHDELERVGMLLPARHRARWSLFTDWCIGVGATPIPADRETLIGFVRANPAALSTQRERLAAVRAAHMHAQVPVPAKADARAVRGGGGHEWPSSEAAQVVAALPSAGWPSGLFGRRDALLLVLSKAAGMSYGQIERLQRSQVRVVNSTLQVQVGQVWIQVPANDDPRMCPAAVFLRWARLLAYVDRWPSTAAVAAALAKAQPMTAQSQESYAALPQVVRDGPLVVPIDRWGGLGMGRWRQSARARWGLSATAIGEIVAAHLSGNGGRHVGSGWDGLPRMPELEDEPDSPPVSTLSDVDPAVGWHARARAQEQLANVRETLNDVEREAEALAARIAAILADDNE</sequence>
<proteinExistence type="predicted"/>
<keyword evidence="1" id="KW-0238">DNA-binding</keyword>
<dbReference type="RefSeq" id="WP_075835637.1">
    <property type="nucleotide sequence ID" value="NZ_JBHMAS010000080.1"/>
</dbReference>
<accession>A0ABV5XMY9</accession>
<evidence type="ECO:0000313" key="4">
    <source>
        <dbReference type="Proteomes" id="UP001589587"/>
    </source>
</evidence>
<reference evidence="3 4" key="1">
    <citation type="submission" date="2024-09" db="EMBL/GenBank/DDBJ databases">
        <authorList>
            <person name="Sun Q."/>
            <person name="Mori K."/>
        </authorList>
    </citation>
    <scope>NUCLEOTIDE SEQUENCE [LARGE SCALE GENOMIC DNA]</scope>
    <source>
        <strain evidence="3 4">JCM 11411</strain>
    </source>
</reference>
<gene>
    <name evidence="3" type="ORF">ACFFQ6_29560</name>
</gene>